<evidence type="ECO:0000313" key="10">
    <source>
        <dbReference type="Proteomes" id="UP000182658"/>
    </source>
</evidence>
<dbReference type="EMBL" id="KV875095">
    <property type="protein sequence ID" value="OIW31727.1"/>
    <property type="molecule type" value="Genomic_DNA"/>
</dbReference>
<feature type="transmembrane region" description="Helical" evidence="7">
    <location>
        <begin position="135"/>
        <end position="156"/>
    </location>
</feature>
<dbReference type="InterPro" id="IPR049326">
    <property type="entry name" value="Rhodopsin_dom_fungi"/>
</dbReference>
<dbReference type="InterPro" id="IPR052337">
    <property type="entry name" value="SAT4-like"/>
</dbReference>
<dbReference type="OrthoDB" id="5283415at2759"/>
<evidence type="ECO:0000259" key="8">
    <source>
        <dbReference type="Pfam" id="PF20684"/>
    </source>
</evidence>
<sequence>MHGSEVFNITTGFQQFGFAIVLFFPLLAFITCCLRVYGRISAKQFGLDDMLVVVAMAMSIGETAATYMFMKTNFIGVHIWDVPLPGTYPATPGLVWNFAVQVLYNPILALVKTSVLVFLLRLGGQKPGVRYAIHALNIFNVTLMIAIFLVVMFQCWPVSYNWNPLIEGGHCIKQGTFYVVTAALTLFTDVLVLALPIWIFADLKMKMKMKIALMLVFLLGFIVTIVGIVRLVFIYQAFFNAPGADPTYTLGFCTSAIETNLAIVTASAPALRPLFRKWFPRLFSTNTGGASGYPDTYGLSGNHRSRVTAGRSDHRSMTPGMALKDLKDKSQFKVRSHSPSASEEEIMTYNGIMRTTAVRVSYADEESKDGEHVKETNRQQTHKEDYGMRTSISGSI</sequence>
<proteinExistence type="inferred from homology"/>
<evidence type="ECO:0000256" key="1">
    <source>
        <dbReference type="ARBA" id="ARBA00004141"/>
    </source>
</evidence>
<evidence type="ECO:0000256" key="6">
    <source>
        <dbReference type="SAM" id="MobiDB-lite"/>
    </source>
</evidence>
<evidence type="ECO:0000313" key="9">
    <source>
        <dbReference type="EMBL" id="OIW31727.1"/>
    </source>
</evidence>
<dbReference type="PANTHER" id="PTHR33048">
    <property type="entry name" value="PTH11-LIKE INTEGRAL MEMBRANE PROTEIN (AFU_ORTHOLOGUE AFUA_5G11245)"/>
    <property type="match status" value="1"/>
</dbReference>
<name>A0A1J7IVJ4_9PEZI</name>
<feature type="transmembrane region" description="Helical" evidence="7">
    <location>
        <begin position="102"/>
        <end position="123"/>
    </location>
</feature>
<evidence type="ECO:0000256" key="4">
    <source>
        <dbReference type="ARBA" id="ARBA00023136"/>
    </source>
</evidence>
<comment type="similarity">
    <text evidence="5">Belongs to the SAT4 family.</text>
</comment>
<evidence type="ECO:0000256" key="3">
    <source>
        <dbReference type="ARBA" id="ARBA00022989"/>
    </source>
</evidence>
<accession>A0A1J7IVJ4</accession>
<feature type="transmembrane region" description="Helical" evidence="7">
    <location>
        <begin position="176"/>
        <end position="199"/>
    </location>
</feature>
<evidence type="ECO:0000256" key="2">
    <source>
        <dbReference type="ARBA" id="ARBA00022692"/>
    </source>
</evidence>
<feature type="compositionally biased region" description="Basic and acidic residues" evidence="6">
    <location>
        <begin position="369"/>
        <end position="387"/>
    </location>
</feature>
<dbReference type="PANTHER" id="PTHR33048:SF55">
    <property type="entry name" value="INTEGRAL MEMBRANE PROTEIN"/>
    <property type="match status" value="1"/>
</dbReference>
<feature type="transmembrane region" description="Helical" evidence="7">
    <location>
        <begin position="50"/>
        <end position="70"/>
    </location>
</feature>
<organism evidence="9 10">
    <name type="scientific">Coniochaeta ligniaria NRRL 30616</name>
    <dbReference type="NCBI Taxonomy" id="1408157"/>
    <lineage>
        <taxon>Eukaryota</taxon>
        <taxon>Fungi</taxon>
        <taxon>Dikarya</taxon>
        <taxon>Ascomycota</taxon>
        <taxon>Pezizomycotina</taxon>
        <taxon>Sordariomycetes</taxon>
        <taxon>Sordariomycetidae</taxon>
        <taxon>Coniochaetales</taxon>
        <taxon>Coniochaetaceae</taxon>
        <taxon>Coniochaeta</taxon>
    </lineage>
</organism>
<dbReference type="GO" id="GO:0016020">
    <property type="term" value="C:membrane"/>
    <property type="evidence" value="ECO:0007669"/>
    <property type="project" value="UniProtKB-SubCell"/>
</dbReference>
<keyword evidence="3 7" id="KW-1133">Transmembrane helix</keyword>
<dbReference type="Pfam" id="PF20684">
    <property type="entry name" value="Fung_rhodopsin"/>
    <property type="match status" value="1"/>
</dbReference>
<keyword evidence="4 7" id="KW-0472">Membrane</keyword>
<dbReference type="InParanoid" id="A0A1J7IVJ4"/>
<dbReference type="STRING" id="1408157.A0A1J7IVJ4"/>
<gene>
    <name evidence="9" type="ORF">CONLIGDRAFT_237473</name>
</gene>
<feature type="transmembrane region" description="Helical" evidence="7">
    <location>
        <begin position="16"/>
        <end position="38"/>
    </location>
</feature>
<dbReference type="AlphaFoldDB" id="A0A1J7IVJ4"/>
<dbReference type="Proteomes" id="UP000182658">
    <property type="component" value="Unassembled WGS sequence"/>
</dbReference>
<reference evidence="9 10" key="1">
    <citation type="submission" date="2016-10" db="EMBL/GenBank/DDBJ databases">
        <title>Draft genome sequence of Coniochaeta ligniaria NRRL30616, a lignocellulolytic fungus for bioabatement of inhibitors in plant biomass hydrolysates.</title>
        <authorList>
            <consortium name="DOE Joint Genome Institute"/>
            <person name="Jimenez D.J."/>
            <person name="Hector R.E."/>
            <person name="Riley R."/>
            <person name="Sun H."/>
            <person name="Grigoriev I.V."/>
            <person name="Van Elsas J.D."/>
            <person name="Nichols N.N."/>
        </authorList>
    </citation>
    <scope>NUCLEOTIDE SEQUENCE [LARGE SCALE GENOMIC DNA]</scope>
    <source>
        <strain evidence="9 10">NRRL 30616</strain>
    </source>
</reference>
<feature type="domain" description="Rhodopsin" evidence="8">
    <location>
        <begin position="34"/>
        <end position="277"/>
    </location>
</feature>
<feature type="transmembrane region" description="Helical" evidence="7">
    <location>
        <begin position="211"/>
        <end position="235"/>
    </location>
</feature>
<evidence type="ECO:0000256" key="7">
    <source>
        <dbReference type="SAM" id="Phobius"/>
    </source>
</evidence>
<feature type="region of interest" description="Disordered" evidence="6">
    <location>
        <begin position="364"/>
        <end position="396"/>
    </location>
</feature>
<evidence type="ECO:0000256" key="5">
    <source>
        <dbReference type="ARBA" id="ARBA00038359"/>
    </source>
</evidence>
<keyword evidence="2 7" id="KW-0812">Transmembrane</keyword>
<keyword evidence="10" id="KW-1185">Reference proteome</keyword>
<comment type="subcellular location">
    <subcellularLocation>
        <location evidence="1">Membrane</location>
        <topology evidence="1">Multi-pass membrane protein</topology>
    </subcellularLocation>
</comment>
<protein>
    <recommendedName>
        <fullName evidence="8">Rhodopsin domain-containing protein</fullName>
    </recommendedName>
</protein>